<sequence length="232" mass="25746">MSTSITPRPSPQYPPPFTIMTVPSNLPTYEEAMSITPPPPSYTRLDVPLVQYDVFNAESPSVGSGRLSVRHRGSKVSSYILTSASSKLLGGKEWRIEDCYNRQTSGMGRSNVFPSDSYQIQYSNHDTISIRTRFFSASNASLAWYFSVNNVEYCWSRGESPNTLQCLKTISHSGQRSRSGIRIAVLKSQPSSPLYTIAVSRNELDSRPIAGERQALEAQLILTAVILASERQ</sequence>
<dbReference type="AlphaFoldDB" id="A0A261Y0L8"/>
<reference evidence="1 2" key="1">
    <citation type="journal article" date="2017" name="Mycologia">
        <title>Bifiguratus adelaidae, gen. et sp. nov., a new member of Mucoromycotina in endophytic and soil-dwelling habitats.</title>
        <authorList>
            <person name="Torres-Cruz T.J."/>
            <person name="Billingsley Tobias T.L."/>
            <person name="Almatruk M."/>
            <person name="Hesse C."/>
            <person name="Kuske C.R."/>
            <person name="Desiro A."/>
            <person name="Benucci G.M."/>
            <person name="Bonito G."/>
            <person name="Stajich J.E."/>
            <person name="Dunlap C."/>
            <person name="Arnold A.E."/>
            <person name="Porras-Alfaro A."/>
        </authorList>
    </citation>
    <scope>NUCLEOTIDE SEQUENCE [LARGE SCALE GENOMIC DNA]</scope>
    <source>
        <strain evidence="1 2">AZ0501</strain>
    </source>
</reference>
<gene>
    <name evidence="1" type="ORF">BZG36_03553</name>
</gene>
<evidence type="ECO:0000313" key="1">
    <source>
        <dbReference type="EMBL" id="OZJ04044.1"/>
    </source>
</evidence>
<comment type="caution">
    <text evidence="1">The sequence shown here is derived from an EMBL/GenBank/DDBJ whole genome shotgun (WGS) entry which is preliminary data.</text>
</comment>
<proteinExistence type="predicted"/>
<name>A0A261Y0L8_9FUNG</name>
<evidence type="ECO:0000313" key="2">
    <source>
        <dbReference type="Proteomes" id="UP000242875"/>
    </source>
</evidence>
<dbReference type="EMBL" id="MVBO01000056">
    <property type="protein sequence ID" value="OZJ04044.1"/>
    <property type="molecule type" value="Genomic_DNA"/>
</dbReference>
<organism evidence="1 2">
    <name type="scientific">Bifiguratus adelaidae</name>
    <dbReference type="NCBI Taxonomy" id="1938954"/>
    <lineage>
        <taxon>Eukaryota</taxon>
        <taxon>Fungi</taxon>
        <taxon>Fungi incertae sedis</taxon>
        <taxon>Mucoromycota</taxon>
        <taxon>Mucoromycotina</taxon>
        <taxon>Endogonomycetes</taxon>
        <taxon>Endogonales</taxon>
        <taxon>Endogonales incertae sedis</taxon>
        <taxon>Bifiguratus</taxon>
    </lineage>
</organism>
<accession>A0A261Y0L8</accession>
<keyword evidence="2" id="KW-1185">Reference proteome</keyword>
<protein>
    <submittedName>
        <fullName evidence="1">Uncharacterized protein</fullName>
    </submittedName>
</protein>
<dbReference type="Proteomes" id="UP000242875">
    <property type="component" value="Unassembled WGS sequence"/>
</dbReference>